<dbReference type="GO" id="GO:0016989">
    <property type="term" value="F:sigma factor antagonist activity"/>
    <property type="evidence" value="ECO:0007669"/>
    <property type="project" value="TreeGrafter"/>
</dbReference>
<keyword evidence="2" id="KW-0812">Transmembrane</keyword>
<dbReference type="OrthoDB" id="292867at2"/>
<dbReference type="PANTHER" id="PTHR30273:SF2">
    <property type="entry name" value="PROTEIN FECR"/>
    <property type="match status" value="1"/>
</dbReference>
<dbReference type="PANTHER" id="PTHR30273">
    <property type="entry name" value="PERIPLASMIC SIGNAL SENSOR AND SIGMA FACTOR ACTIVATOR FECR-RELATED"/>
    <property type="match status" value="1"/>
</dbReference>
<feature type="domain" description="FecR protein" evidence="3">
    <location>
        <begin position="133"/>
        <end position="213"/>
    </location>
</feature>
<evidence type="ECO:0000313" key="4">
    <source>
        <dbReference type="EMBL" id="PHQ34860.1"/>
    </source>
</evidence>
<evidence type="ECO:0000259" key="3">
    <source>
        <dbReference type="Pfam" id="PF04773"/>
    </source>
</evidence>
<dbReference type="RefSeq" id="WP_099261159.1">
    <property type="nucleotide sequence ID" value="NZ_NIZW01000009.1"/>
</dbReference>
<keyword evidence="2" id="KW-1133">Transmembrane helix</keyword>
<evidence type="ECO:0000256" key="1">
    <source>
        <dbReference type="SAM" id="MobiDB-lite"/>
    </source>
</evidence>
<dbReference type="Gene3D" id="2.60.120.1440">
    <property type="match status" value="1"/>
</dbReference>
<organism evidence="4 5">
    <name type="scientific">Rhodopirellula bahusiensis</name>
    <dbReference type="NCBI Taxonomy" id="2014065"/>
    <lineage>
        <taxon>Bacteria</taxon>
        <taxon>Pseudomonadati</taxon>
        <taxon>Planctomycetota</taxon>
        <taxon>Planctomycetia</taxon>
        <taxon>Pirellulales</taxon>
        <taxon>Pirellulaceae</taxon>
        <taxon>Rhodopirellula</taxon>
    </lineage>
</organism>
<gene>
    <name evidence="4" type="ORF">CEE69_13420</name>
</gene>
<dbReference type="AlphaFoldDB" id="A0A2G1W7Q6"/>
<accession>A0A2G1W7Q6</accession>
<dbReference type="Pfam" id="PF04773">
    <property type="entry name" value="FecR"/>
    <property type="match status" value="1"/>
</dbReference>
<feature type="transmembrane region" description="Helical" evidence="2">
    <location>
        <begin position="70"/>
        <end position="88"/>
    </location>
</feature>
<reference evidence="4 5" key="1">
    <citation type="submission" date="2017-06" db="EMBL/GenBank/DDBJ databases">
        <title>Description of Rhodopirellula bahusiensis sp. nov.</title>
        <authorList>
            <person name="Kizina J."/>
            <person name="Harder J."/>
        </authorList>
    </citation>
    <scope>NUCLEOTIDE SEQUENCE [LARGE SCALE GENOMIC DNA]</scope>
    <source>
        <strain evidence="4 5">SWK21</strain>
    </source>
</reference>
<proteinExistence type="predicted"/>
<evidence type="ECO:0000313" key="5">
    <source>
        <dbReference type="Proteomes" id="UP000225740"/>
    </source>
</evidence>
<keyword evidence="5" id="KW-1185">Reference proteome</keyword>
<evidence type="ECO:0000256" key="2">
    <source>
        <dbReference type="SAM" id="Phobius"/>
    </source>
</evidence>
<dbReference type="GeneID" id="90609106"/>
<protein>
    <submittedName>
        <fullName evidence="4">Iron dicitrate transport regulator FecR</fullName>
    </submittedName>
</protein>
<sequence>MNSSELIQQYLLGTLSDSQVRELEHELESDAGLRRKFAIAAATDAGLRDLAIQNSMEPQAATTPSPQRNAWLIGWCAMAASLLLAVLFTTRPKTPVPIATLSTSENAAWESALPTTVGSKLVAGNMKLMSGIATVQFDSGAQITFEAPAHFELIDAMRVRMVDGAAVIDVPETAHGFTVETPGGFAVDHGTQFAVAVKESSQTAHFEVLQGEISVHHPSSGKEVHLFDEQFASLSDADLETQTQESPEQEYDQSDSERPRLIRVGTEGRSDYLIRNNRRGKWIHPEMLMVKRADSRKWDMRAIFSMDIHSVDLDSVVSARLRLNQVPSGKGFASRLPKINTFAVYGVTNPERETWQHDPTWENAPDIIDGILLGKFEIPRSQQTGTFGIQSDALLEFLRSDSDGKVTFVLVRESVLVEGTDRGLVHAFANDSHPEVSGPLLEFAVD</sequence>
<comment type="caution">
    <text evidence="4">The sequence shown here is derived from an EMBL/GenBank/DDBJ whole genome shotgun (WGS) entry which is preliminary data.</text>
</comment>
<dbReference type="EMBL" id="NIZW01000009">
    <property type="protein sequence ID" value="PHQ34860.1"/>
    <property type="molecule type" value="Genomic_DNA"/>
</dbReference>
<dbReference type="InterPro" id="IPR006860">
    <property type="entry name" value="FecR"/>
</dbReference>
<feature type="region of interest" description="Disordered" evidence="1">
    <location>
        <begin position="238"/>
        <end position="260"/>
    </location>
</feature>
<dbReference type="InterPro" id="IPR012373">
    <property type="entry name" value="Ferrdict_sens_TM"/>
</dbReference>
<name>A0A2G1W7Q6_9BACT</name>
<dbReference type="Proteomes" id="UP000225740">
    <property type="component" value="Unassembled WGS sequence"/>
</dbReference>
<keyword evidence="2" id="KW-0472">Membrane</keyword>